<dbReference type="Proteomes" id="UP000663829">
    <property type="component" value="Unassembled WGS sequence"/>
</dbReference>
<sequence>MNITFCRHRQKEACRRHFNEHCEAIVPDVQPLTDSIDELYEKIKKVDIDQIAHRSLDKLQEWFWKSIQMGRELFILKYDEIVTLCLDNKQFLEQTQNDNLEFIMRLKQETETLLKRGGDYTTF</sequence>
<accession>A0A813XHB2</accession>
<dbReference type="AlphaFoldDB" id="A0A813XHB2"/>
<dbReference type="EMBL" id="CAJOBC010001088">
    <property type="protein sequence ID" value="CAF3654373.1"/>
    <property type="molecule type" value="Genomic_DNA"/>
</dbReference>
<proteinExistence type="predicted"/>
<protein>
    <submittedName>
        <fullName evidence="1">Uncharacterized protein</fullName>
    </submittedName>
</protein>
<evidence type="ECO:0000313" key="1">
    <source>
        <dbReference type="EMBL" id="CAF0866883.1"/>
    </source>
</evidence>
<organism evidence="1 3">
    <name type="scientific">Didymodactylos carnosus</name>
    <dbReference type="NCBI Taxonomy" id="1234261"/>
    <lineage>
        <taxon>Eukaryota</taxon>
        <taxon>Metazoa</taxon>
        <taxon>Spiralia</taxon>
        <taxon>Gnathifera</taxon>
        <taxon>Rotifera</taxon>
        <taxon>Eurotatoria</taxon>
        <taxon>Bdelloidea</taxon>
        <taxon>Philodinida</taxon>
        <taxon>Philodinidae</taxon>
        <taxon>Didymodactylos</taxon>
    </lineage>
</organism>
<dbReference type="Proteomes" id="UP000681722">
    <property type="component" value="Unassembled WGS sequence"/>
</dbReference>
<reference evidence="1" key="1">
    <citation type="submission" date="2021-02" db="EMBL/GenBank/DDBJ databases">
        <authorList>
            <person name="Nowell W R."/>
        </authorList>
    </citation>
    <scope>NUCLEOTIDE SEQUENCE</scope>
</reference>
<name>A0A813XHB2_9BILA</name>
<gene>
    <name evidence="1" type="ORF">GPM918_LOCUS6888</name>
    <name evidence="2" type="ORF">SRO942_LOCUS6888</name>
</gene>
<dbReference type="EMBL" id="CAJNOQ010001088">
    <property type="protein sequence ID" value="CAF0866883.1"/>
    <property type="molecule type" value="Genomic_DNA"/>
</dbReference>
<keyword evidence="3" id="KW-1185">Reference proteome</keyword>
<comment type="caution">
    <text evidence="1">The sequence shown here is derived from an EMBL/GenBank/DDBJ whole genome shotgun (WGS) entry which is preliminary data.</text>
</comment>
<evidence type="ECO:0000313" key="2">
    <source>
        <dbReference type="EMBL" id="CAF3654373.1"/>
    </source>
</evidence>
<evidence type="ECO:0000313" key="3">
    <source>
        <dbReference type="Proteomes" id="UP000663829"/>
    </source>
</evidence>